<evidence type="ECO:0000313" key="3">
    <source>
        <dbReference type="Proteomes" id="UP001595798"/>
    </source>
</evidence>
<dbReference type="Gene3D" id="3.40.50.1820">
    <property type="entry name" value="alpha/beta hydrolase"/>
    <property type="match status" value="1"/>
</dbReference>
<evidence type="ECO:0000313" key="2">
    <source>
        <dbReference type="EMBL" id="MFC4258023.1"/>
    </source>
</evidence>
<keyword evidence="2" id="KW-0378">Hydrolase</keyword>
<dbReference type="PRINTS" id="PR00111">
    <property type="entry name" value="ABHYDROLASE"/>
</dbReference>
<reference evidence="3" key="1">
    <citation type="journal article" date="2019" name="Int. J. Syst. Evol. Microbiol.">
        <title>The Global Catalogue of Microorganisms (GCM) 10K type strain sequencing project: providing services to taxonomists for standard genome sequencing and annotation.</title>
        <authorList>
            <consortium name="The Broad Institute Genomics Platform"/>
            <consortium name="The Broad Institute Genome Sequencing Center for Infectious Disease"/>
            <person name="Wu L."/>
            <person name="Ma J."/>
        </authorList>
    </citation>
    <scope>NUCLEOTIDE SEQUENCE [LARGE SCALE GENOMIC DNA]</scope>
    <source>
        <strain evidence="3">CECT 7297</strain>
    </source>
</reference>
<sequence length="278" mass="29864">MENSANTAKTRWVDIDGANIAFRVLGQTGNKPPLVLCHRFRATMDEWDPALLDLLAEHRQVIVFDSAGVGASGGKTPASIAEMAAIASRFILSRADEVDVLGWSMGGMVALSLALEYPGLVRRVIVAGSTPGGIEGSRPAPARVWEVAGKPVNTDDDFLYLFFPDTEDGRAAGRAHLARLGQRTEAPLPPVNVASVGAQFQAIQTFAASSEVRSRLGHIRQPVFMANGVHDIMVHAYASYAAVEALPDGLCTIYPASGHGFLFQHHQRFARDVDSFLS</sequence>
<name>A0ABV8QEJ9_9GAMM</name>
<organism evidence="2 3">
    <name type="scientific">Marinobacter lacisalsi</name>
    <dbReference type="NCBI Taxonomy" id="475979"/>
    <lineage>
        <taxon>Bacteria</taxon>
        <taxon>Pseudomonadati</taxon>
        <taxon>Pseudomonadota</taxon>
        <taxon>Gammaproteobacteria</taxon>
        <taxon>Pseudomonadales</taxon>
        <taxon>Marinobacteraceae</taxon>
        <taxon>Marinobacter</taxon>
    </lineage>
</organism>
<dbReference type="PANTHER" id="PTHR43798:SF5">
    <property type="entry name" value="MONOACYLGLYCEROL LIPASE ABHD6"/>
    <property type="match status" value="1"/>
</dbReference>
<dbReference type="Pfam" id="PF00561">
    <property type="entry name" value="Abhydrolase_1"/>
    <property type="match status" value="1"/>
</dbReference>
<proteinExistence type="predicted"/>
<gene>
    <name evidence="2" type="ORF">ACFOZ5_03130</name>
</gene>
<dbReference type="InterPro" id="IPR029058">
    <property type="entry name" value="AB_hydrolase_fold"/>
</dbReference>
<evidence type="ECO:0000259" key="1">
    <source>
        <dbReference type="Pfam" id="PF00561"/>
    </source>
</evidence>
<dbReference type="RefSeq" id="WP_379885357.1">
    <property type="nucleotide sequence ID" value="NZ_JBHSDI010000001.1"/>
</dbReference>
<comment type="caution">
    <text evidence="2">The sequence shown here is derived from an EMBL/GenBank/DDBJ whole genome shotgun (WGS) entry which is preliminary data.</text>
</comment>
<dbReference type="PANTHER" id="PTHR43798">
    <property type="entry name" value="MONOACYLGLYCEROL LIPASE"/>
    <property type="match status" value="1"/>
</dbReference>
<dbReference type="GO" id="GO:0016787">
    <property type="term" value="F:hydrolase activity"/>
    <property type="evidence" value="ECO:0007669"/>
    <property type="project" value="UniProtKB-KW"/>
</dbReference>
<dbReference type="EMBL" id="JBHSDI010000001">
    <property type="protein sequence ID" value="MFC4258023.1"/>
    <property type="molecule type" value="Genomic_DNA"/>
</dbReference>
<dbReference type="SUPFAM" id="SSF53474">
    <property type="entry name" value="alpha/beta-Hydrolases"/>
    <property type="match status" value="1"/>
</dbReference>
<feature type="domain" description="AB hydrolase-1" evidence="1">
    <location>
        <begin position="32"/>
        <end position="265"/>
    </location>
</feature>
<keyword evidence="3" id="KW-1185">Reference proteome</keyword>
<accession>A0ABV8QEJ9</accession>
<dbReference type="InterPro" id="IPR000073">
    <property type="entry name" value="AB_hydrolase_1"/>
</dbReference>
<dbReference type="InterPro" id="IPR050266">
    <property type="entry name" value="AB_hydrolase_sf"/>
</dbReference>
<protein>
    <submittedName>
        <fullName evidence="2">Alpha/beta fold hydrolase</fullName>
    </submittedName>
</protein>
<dbReference type="Proteomes" id="UP001595798">
    <property type="component" value="Unassembled WGS sequence"/>
</dbReference>